<dbReference type="Pfam" id="PF01032">
    <property type="entry name" value="FecCD"/>
    <property type="match status" value="1"/>
</dbReference>
<feature type="transmembrane region" description="Helical" evidence="8">
    <location>
        <begin position="142"/>
        <end position="162"/>
    </location>
</feature>
<keyword evidence="4" id="KW-1003">Cell membrane</keyword>
<dbReference type="PANTHER" id="PTHR30472">
    <property type="entry name" value="FERRIC ENTEROBACTIN TRANSPORT SYSTEM PERMEASE PROTEIN"/>
    <property type="match status" value="1"/>
</dbReference>
<feature type="transmembrane region" description="Helical" evidence="8">
    <location>
        <begin position="25"/>
        <end position="45"/>
    </location>
</feature>
<evidence type="ECO:0000256" key="6">
    <source>
        <dbReference type="ARBA" id="ARBA00022989"/>
    </source>
</evidence>
<evidence type="ECO:0000256" key="3">
    <source>
        <dbReference type="ARBA" id="ARBA00022448"/>
    </source>
</evidence>
<comment type="similarity">
    <text evidence="2">Belongs to the binding-protein-dependent transport system permease family. FecCD subfamily.</text>
</comment>
<dbReference type="RefSeq" id="WP_165097272.1">
    <property type="nucleotide sequence ID" value="NZ_JAAKGU010000003.1"/>
</dbReference>
<evidence type="ECO:0000256" key="2">
    <source>
        <dbReference type="ARBA" id="ARBA00007935"/>
    </source>
</evidence>
<protein>
    <submittedName>
        <fullName evidence="9">Iron ABC transporter permease</fullName>
    </submittedName>
</protein>
<feature type="transmembrane region" description="Helical" evidence="8">
    <location>
        <begin position="169"/>
        <end position="189"/>
    </location>
</feature>
<evidence type="ECO:0000256" key="8">
    <source>
        <dbReference type="SAM" id="Phobius"/>
    </source>
</evidence>
<feature type="transmembrane region" description="Helical" evidence="8">
    <location>
        <begin position="301"/>
        <end position="319"/>
    </location>
</feature>
<gene>
    <name evidence="9" type="ORF">G5B47_09540</name>
</gene>
<dbReference type="SUPFAM" id="SSF81345">
    <property type="entry name" value="ABC transporter involved in vitamin B12 uptake, BtuC"/>
    <property type="match status" value="1"/>
</dbReference>
<organism evidence="9 10">
    <name type="scientific">Paenibacillus apii</name>
    <dbReference type="NCBI Taxonomy" id="1850370"/>
    <lineage>
        <taxon>Bacteria</taxon>
        <taxon>Bacillati</taxon>
        <taxon>Bacillota</taxon>
        <taxon>Bacilli</taxon>
        <taxon>Bacillales</taxon>
        <taxon>Paenibacillaceae</taxon>
        <taxon>Paenibacillus</taxon>
    </lineage>
</organism>
<keyword evidence="3" id="KW-0813">Transport</keyword>
<evidence type="ECO:0000256" key="7">
    <source>
        <dbReference type="ARBA" id="ARBA00023136"/>
    </source>
</evidence>
<dbReference type="EMBL" id="JAAKGU010000003">
    <property type="protein sequence ID" value="NGM82661.1"/>
    <property type="molecule type" value="Genomic_DNA"/>
</dbReference>
<evidence type="ECO:0000313" key="9">
    <source>
        <dbReference type="EMBL" id="NGM82661.1"/>
    </source>
</evidence>
<keyword evidence="10" id="KW-1185">Reference proteome</keyword>
<dbReference type="InterPro" id="IPR037294">
    <property type="entry name" value="ABC_BtuC-like"/>
</dbReference>
<feature type="transmembrane region" description="Helical" evidence="8">
    <location>
        <begin position="86"/>
        <end position="104"/>
    </location>
</feature>
<dbReference type="FunFam" id="1.10.3470.10:FF:000001">
    <property type="entry name" value="Vitamin B12 ABC transporter permease BtuC"/>
    <property type="match status" value="1"/>
</dbReference>
<sequence length="357" mass="37285">MNSKRNQTYAIPGHPAEFRGMLKRAVRIVLIFGLPIAVLLLSFTMGRYSVSLPQMAGIIRAHLLGLPDPGPASTSIVLLHVRIPRIAAALLVGGALAAAGASYQGLFRNPMVSPDILGASAGAGFGAALAMLLSYGPAGIQLLSFLMGMGAVALTTFIGSLVSRRGGAVLSLILTGIVISTVFTALTSITKLAADPDNKLPAITFWLMGGLSLTGPNDLIILAPLVLIGLTPLLLLRWKLNVLSFGEEEAQALGVNTTRIRFITIISSTLLTAAAVSVSGIIGWVGLIVPHLSRMVVGPNYKVLLPVSALYGAAYLLLVDDIARSALTLEIPLGILTALIGAPFFIVLLISGKRGWE</sequence>
<comment type="caution">
    <text evidence="9">The sequence shown here is derived from an EMBL/GenBank/DDBJ whole genome shotgun (WGS) entry which is preliminary data.</text>
</comment>
<comment type="subcellular location">
    <subcellularLocation>
        <location evidence="1">Cell membrane</location>
        <topology evidence="1">Multi-pass membrane protein</topology>
    </subcellularLocation>
</comment>
<evidence type="ECO:0000256" key="1">
    <source>
        <dbReference type="ARBA" id="ARBA00004651"/>
    </source>
</evidence>
<keyword evidence="6 8" id="KW-1133">Transmembrane helix</keyword>
<keyword evidence="7 8" id="KW-0472">Membrane</keyword>
<accession>A0A6M1PQW2</accession>
<dbReference type="GO" id="GO:0033214">
    <property type="term" value="P:siderophore-iron import into cell"/>
    <property type="evidence" value="ECO:0007669"/>
    <property type="project" value="TreeGrafter"/>
</dbReference>
<dbReference type="GO" id="GO:0022857">
    <property type="term" value="F:transmembrane transporter activity"/>
    <property type="evidence" value="ECO:0007669"/>
    <property type="project" value="InterPro"/>
</dbReference>
<feature type="transmembrane region" description="Helical" evidence="8">
    <location>
        <begin position="331"/>
        <end position="351"/>
    </location>
</feature>
<dbReference type="GO" id="GO:0005886">
    <property type="term" value="C:plasma membrane"/>
    <property type="evidence" value="ECO:0007669"/>
    <property type="project" value="UniProtKB-SubCell"/>
</dbReference>
<feature type="transmembrane region" description="Helical" evidence="8">
    <location>
        <begin position="219"/>
        <end position="236"/>
    </location>
</feature>
<dbReference type="AlphaFoldDB" id="A0A6M1PQW2"/>
<evidence type="ECO:0000313" key="10">
    <source>
        <dbReference type="Proteomes" id="UP000480151"/>
    </source>
</evidence>
<dbReference type="InterPro" id="IPR000522">
    <property type="entry name" value="ABC_transptr_permease_BtuC"/>
</dbReference>
<dbReference type="Proteomes" id="UP000480151">
    <property type="component" value="Unassembled WGS sequence"/>
</dbReference>
<evidence type="ECO:0000256" key="4">
    <source>
        <dbReference type="ARBA" id="ARBA00022475"/>
    </source>
</evidence>
<evidence type="ECO:0000256" key="5">
    <source>
        <dbReference type="ARBA" id="ARBA00022692"/>
    </source>
</evidence>
<keyword evidence="5 8" id="KW-0812">Transmembrane</keyword>
<name>A0A6M1PQW2_9BACL</name>
<dbReference type="PANTHER" id="PTHR30472:SF70">
    <property type="entry name" value="MOLYBDATE IMPORT SYSTEM PERMEASE PROTEIN MOLB"/>
    <property type="match status" value="1"/>
</dbReference>
<feature type="transmembrane region" description="Helical" evidence="8">
    <location>
        <begin position="262"/>
        <end position="289"/>
    </location>
</feature>
<dbReference type="CDD" id="cd06550">
    <property type="entry name" value="TM_ABC_iron-siderophores_like"/>
    <property type="match status" value="1"/>
</dbReference>
<proteinExistence type="inferred from homology"/>
<dbReference type="Gene3D" id="1.10.3470.10">
    <property type="entry name" value="ABC transporter involved in vitamin B12 uptake, BtuC"/>
    <property type="match status" value="1"/>
</dbReference>
<reference evidence="9 10" key="1">
    <citation type="submission" date="2020-02" db="EMBL/GenBank/DDBJ databases">
        <authorList>
            <person name="Gao J."/>
            <person name="Sun J."/>
        </authorList>
    </citation>
    <scope>NUCLEOTIDE SEQUENCE [LARGE SCALE GENOMIC DNA]</scope>
    <source>
        <strain evidence="9 10">7124</strain>
    </source>
</reference>
<feature type="transmembrane region" description="Helical" evidence="8">
    <location>
        <begin position="116"/>
        <end position="136"/>
    </location>
</feature>